<dbReference type="SUPFAM" id="SSF49899">
    <property type="entry name" value="Concanavalin A-like lectins/glucanases"/>
    <property type="match status" value="1"/>
</dbReference>
<dbReference type="Gene3D" id="2.60.120.200">
    <property type="match status" value="1"/>
</dbReference>
<evidence type="ECO:0008006" key="3">
    <source>
        <dbReference type="Google" id="ProtNLM"/>
    </source>
</evidence>
<dbReference type="InterPro" id="IPR013320">
    <property type="entry name" value="ConA-like_dom_sf"/>
</dbReference>
<keyword evidence="2" id="KW-1185">Reference proteome</keyword>
<protein>
    <recommendedName>
        <fullName evidence="3">Concanavalin A-like lectin/glucanases superfamily protein</fullName>
    </recommendedName>
</protein>
<sequence>MKILKLFGLIIFIISLVIRAESSSLNDSLLLYASFDKYANRADYANGWDRFGGGGYKLIKGYKESAVDLRNHGLEKDFWRIENSYLPHMMQFLFWPRGNVNYRQGTLEFFLSGLTNSESEILGFLAHQPLTPEITNGKITKNYQPFVRMSNGKLRWYLVSLKGEHIEGNIDLTKIVGFKRITPNQWVHFAMQWSPEGISLYLDGRLLKTQALNDDGLALVSQPNRAVNITGVILDEFKIYDAPRYGKSFEPDWNGSRPATAFPGVAEEQALSKKKYLRNKPLSGALISTTAKVFKLKNWEISLDEKTGVLTKISNGNINEDIGSASTGLQIWQGTERKPLLTPKIIGVIKDNVGTLFFEQLWQGDISIVNKISEGKNGEVFWDLEFLNKGNQKQELEALLGLPIAFKPKDFFDMSWEQTKLDIPRRRDEYVYSIPFVAVSNGNEGIGVGLDPSCLVSALVGEWMPARNGQAALIRQGTQVVLEKNEKQKLRFILVKSSGTFGVKDALAAYQDAFPKLYKQRPDVSKYSYMGTSQHFRFTYTPEISRQIYSGNQWGHLPYHTKGDYLGRERFWGREDLKDDPSYKHAANSERINKTIENQRKNYFNRNKDSYDNYYTLMRTHDNPNSTAAFIVREVLPGVDFKDDPLTAGQYYLPGFIYVNEANNPFGEMLKEDMVGMLKLAGKYSTGITNDLSQWTSYRFNDKFVKGQPGRAFSVDRGEYLVASVGVSNRYKLMDSITFKGKARTMWSDYGGISYSTSAYSSANAIESGEWFYSLGGLQIGLEVGRNMLGEKPMTLLSSYGLDDIGSRFKITDFTPATLRDYYRFGFRRLMLSALTAGYYLDPMTIHGKLYNFETNPILVESLINGRKTVAAIKARDPLWGIRGGDDGKDILIIGNSSVDKVTSDVEVFNQYFKTDGQFIWAPYFGGELNQKITQEISSLKDVKVEAHDVFAVKPIAALIGTESSSLKSSWSGDGLTIKVEINANLTQNGKLKLVVPVGYYSVKSVKVNGKDVAIGQDFIVSVAKGKNQIEATLQNTVLNFSSEQWSEVKLIDGGKTNFVLLSGNTSYEKGTANQLNLFLNQYDEEDGIEGNLVDAPFYNSPENIPASFGGWKLDFRVAKTKVATGVTIDKGSKTIKVNGSTAGEVRRATMLFMRLVDNKYAHIGRFIPLGINLERGSGKVTDPENAWKKIYNRRSKALAFFETFEDKDFLNKPILNKESESLYVNGNKNFEGKYVVKRSPYLFEPTYFDNMAYEYFD</sequence>
<gene>
    <name evidence="1" type="ORF">ACFSAH_15490</name>
</gene>
<accession>A0ABW4IGJ1</accession>
<proteinExistence type="predicted"/>
<comment type="caution">
    <text evidence="1">The sequence shown here is derived from an EMBL/GenBank/DDBJ whole genome shotgun (WGS) entry which is preliminary data.</text>
</comment>
<reference evidence="2" key="1">
    <citation type="journal article" date="2019" name="Int. J. Syst. Evol. Microbiol.">
        <title>The Global Catalogue of Microorganisms (GCM) 10K type strain sequencing project: providing services to taxonomists for standard genome sequencing and annotation.</title>
        <authorList>
            <consortium name="The Broad Institute Genomics Platform"/>
            <consortium name="The Broad Institute Genome Sequencing Center for Infectious Disease"/>
            <person name="Wu L."/>
            <person name="Ma J."/>
        </authorList>
    </citation>
    <scope>NUCLEOTIDE SEQUENCE [LARGE SCALE GENOMIC DNA]</scope>
    <source>
        <strain evidence="2">CCUG 53762</strain>
    </source>
</reference>
<evidence type="ECO:0000313" key="2">
    <source>
        <dbReference type="Proteomes" id="UP001597118"/>
    </source>
</evidence>
<dbReference type="EMBL" id="JBHUDG010000045">
    <property type="protein sequence ID" value="MFD1631280.1"/>
    <property type="molecule type" value="Genomic_DNA"/>
</dbReference>
<organism evidence="1 2">
    <name type="scientific">Pseudopedobacter beijingensis</name>
    <dbReference type="NCBI Taxonomy" id="1207056"/>
    <lineage>
        <taxon>Bacteria</taxon>
        <taxon>Pseudomonadati</taxon>
        <taxon>Bacteroidota</taxon>
        <taxon>Sphingobacteriia</taxon>
        <taxon>Sphingobacteriales</taxon>
        <taxon>Sphingobacteriaceae</taxon>
        <taxon>Pseudopedobacter</taxon>
    </lineage>
</organism>
<evidence type="ECO:0000313" key="1">
    <source>
        <dbReference type="EMBL" id="MFD1631280.1"/>
    </source>
</evidence>
<dbReference type="Proteomes" id="UP001597118">
    <property type="component" value="Unassembled WGS sequence"/>
</dbReference>
<name>A0ABW4IGJ1_9SPHI</name>
<dbReference type="RefSeq" id="WP_379663649.1">
    <property type="nucleotide sequence ID" value="NZ_JBHUDG010000045.1"/>
</dbReference>